<feature type="region of interest" description="Disordered" evidence="1">
    <location>
        <begin position="53"/>
        <end position="79"/>
    </location>
</feature>
<gene>
    <name evidence="2" type="ORF">N658DRAFT_303932</name>
</gene>
<sequence>MTWNGVLLWVRQRRSEIPWDLVFFHRCSRPSFISGLRRGPLLYRCGVARQVENGDGGRRRPVTQGVTPTKPRFPPKSLEGEVPPIFGRARVSGCCWQGQGRRAFCSQEKSSRTAGWNTAPFPEAGRACRQPDTPWPAVLKPTPPPHVPRIVLEGSRPSICDHWGNHNVTVERSATSTIGRSITAERHLPVDLQRMQGRLLPAYTSQSLYA</sequence>
<reference evidence="2" key="1">
    <citation type="journal article" date="2023" name="Mol. Phylogenet. Evol.">
        <title>Genome-scale phylogeny and comparative genomics of the fungal order Sordariales.</title>
        <authorList>
            <person name="Hensen N."/>
            <person name="Bonometti L."/>
            <person name="Westerberg I."/>
            <person name="Brannstrom I.O."/>
            <person name="Guillou S."/>
            <person name="Cros-Aarteil S."/>
            <person name="Calhoun S."/>
            <person name="Haridas S."/>
            <person name="Kuo A."/>
            <person name="Mondo S."/>
            <person name="Pangilinan J."/>
            <person name="Riley R."/>
            <person name="LaButti K."/>
            <person name="Andreopoulos B."/>
            <person name="Lipzen A."/>
            <person name="Chen C."/>
            <person name="Yan M."/>
            <person name="Daum C."/>
            <person name="Ng V."/>
            <person name="Clum A."/>
            <person name="Steindorff A."/>
            <person name="Ohm R.A."/>
            <person name="Martin F."/>
            <person name="Silar P."/>
            <person name="Natvig D.O."/>
            <person name="Lalanne C."/>
            <person name="Gautier V."/>
            <person name="Ament-Velasquez S.L."/>
            <person name="Kruys A."/>
            <person name="Hutchinson M.I."/>
            <person name="Powell A.J."/>
            <person name="Barry K."/>
            <person name="Miller A.N."/>
            <person name="Grigoriev I.V."/>
            <person name="Debuchy R."/>
            <person name="Gladieux P."/>
            <person name="Hiltunen Thoren M."/>
            <person name="Johannesson H."/>
        </authorList>
    </citation>
    <scope>NUCLEOTIDE SEQUENCE</scope>
    <source>
        <strain evidence="2">CBS 757.83</strain>
    </source>
</reference>
<organism evidence="2 3">
    <name type="scientific">Parathielavia hyrcaniae</name>
    <dbReference type="NCBI Taxonomy" id="113614"/>
    <lineage>
        <taxon>Eukaryota</taxon>
        <taxon>Fungi</taxon>
        <taxon>Dikarya</taxon>
        <taxon>Ascomycota</taxon>
        <taxon>Pezizomycotina</taxon>
        <taxon>Sordariomycetes</taxon>
        <taxon>Sordariomycetidae</taxon>
        <taxon>Sordariales</taxon>
        <taxon>Chaetomiaceae</taxon>
        <taxon>Parathielavia</taxon>
    </lineage>
</organism>
<dbReference type="EMBL" id="MU863629">
    <property type="protein sequence ID" value="KAK4103195.1"/>
    <property type="molecule type" value="Genomic_DNA"/>
</dbReference>
<evidence type="ECO:0000256" key="1">
    <source>
        <dbReference type="SAM" id="MobiDB-lite"/>
    </source>
</evidence>
<dbReference type="AlphaFoldDB" id="A0AAN6T2Z1"/>
<name>A0AAN6T2Z1_9PEZI</name>
<evidence type="ECO:0000313" key="3">
    <source>
        <dbReference type="Proteomes" id="UP001305647"/>
    </source>
</evidence>
<protein>
    <submittedName>
        <fullName evidence="2">Uncharacterized protein</fullName>
    </submittedName>
</protein>
<dbReference type="Proteomes" id="UP001305647">
    <property type="component" value="Unassembled WGS sequence"/>
</dbReference>
<accession>A0AAN6T2Z1</accession>
<proteinExistence type="predicted"/>
<evidence type="ECO:0000313" key="2">
    <source>
        <dbReference type="EMBL" id="KAK4103195.1"/>
    </source>
</evidence>
<reference evidence="2" key="2">
    <citation type="submission" date="2023-05" db="EMBL/GenBank/DDBJ databases">
        <authorList>
            <consortium name="Lawrence Berkeley National Laboratory"/>
            <person name="Steindorff A."/>
            <person name="Hensen N."/>
            <person name="Bonometti L."/>
            <person name="Westerberg I."/>
            <person name="Brannstrom I.O."/>
            <person name="Guillou S."/>
            <person name="Cros-Aarteil S."/>
            <person name="Calhoun S."/>
            <person name="Haridas S."/>
            <person name="Kuo A."/>
            <person name="Mondo S."/>
            <person name="Pangilinan J."/>
            <person name="Riley R."/>
            <person name="Labutti K."/>
            <person name="Andreopoulos B."/>
            <person name="Lipzen A."/>
            <person name="Chen C."/>
            <person name="Yanf M."/>
            <person name="Daum C."/>
            <person name="Ng V."/>
            <person name="Clum A."/>
            <person name="Ohm R."/>
            <person name="Martin F."/>
            <person name="Silar P."/>
            <person name="Natvig D."/>
            <person name="Lalanne C."/>
            <person name="Gautier V."/>
            <person name="Ament-Velasquez S.L."/>
            <person name="Kruys A."/>
            <person name="Hutchinson M.I."/>
            <person name="Powell A.J."/>
            <person name="Barry K."/>
            <person name="Miller A.N."/>
            <person name="Grigoriev I.V."/>
            <person name="Debuchy R."/>
            <person name="Gladieux P."/>
            <person name="Thoren M.H."/>
            <person name="Johannesson H."/>
        </authorList>
    </citation>
    <scope>NUCLEOTIDE SEQUENCE</scope>
    <source>
        <strain evidence="2">CBS 757.83</strain>
    </source>
</reference>
<comment type="caution">
    <text evidence="2">The sequence shown here is derived from an EMBL/GenBank/DDBJ whole genome shotgun (WGS) entry which is preliminary data.</text>
</comment>
<keyword evidence="3" id="KW-1185">Reference proteome</keyword>